<proteinExistence type="predicted"/>
<name>A0A9P0MGM2_ACAOB</name>
<accession>A0A9P0MGM2</accession>
<sequence length="53" mass="6376">MENMLLSMLQFTVELNIVFFYHIARWRYARETQLVGEGRIYNLIRIPGDETLN</sequence>
<comment type="caution">
    <text evidence="1">The sequence shown here is derived from an EMBL/GenBank/DDBJ whole genome shotgun (WGS) entry which is preliminary data.</text>
</comment>
<evidence type="ECO:0000313" key="2">
    <source>
        <dbReference type="Proteomes" id="UP001152888"/>
    </source>
</evidence>
<organism evidence="1 2">
    <name type="scientific">Acanthoscelides obtectus</name>
    <name type="common">Bean weevil</name>
    <name type="synonym">Bruchus obtectus</name>
    <dbReference type="NCBI Taxonomy" id="200917"/>
    <lineage>
        <taxon>Eukaryota</taxon>
        <taxon>Metazoa</taxon>
        <taxon>Ecdysozoa</taxon>
        <taxon>Arthropoda</taxon>
        <taxon>Hexapoda</taxon>
        <taxon>Insecta</taxon>
        <taxon>Pterygota</taxon>
        <taxon>Neoptera</taxon>
        <taxon>Endopterygota</taxon>
        <taxon>Coleoptera</taxon>
        <taxon>Polyphaga</taxon>
        <taxon>Cucujiformia</taxon>
        <taxon>Chrysomeloidea</taxon>
        <taxon>Chrysomelidae</taxon>
        <taxon>Bruchinae</taxon>
        <taxon>Bruchini</taxon>
        <taxon>Acanthoscelides</taxon>
    </lineage>
</organism>
<dbReference type="EMBL" id="CAKOFQ010008249">
    <property type="protein sequence ID" value="CAH2012975.1"/>
    <property type="molecule type" value="Genomic_DNA"/>
</dbReference>
<protein>
    <submittedName>
        <fullName evidence="1">Uncharacterized protein</fullName>
    </submittedName>
</protein>
<keyword evidence="2" id="KW-1185">Reference proteome</keyword>
<dbReference type="AlphaFoldDB" id="A0A9P0MGM2"/>
<gene>
    <name evidence="1" type="ORF">ACAOBT_LOCUS33137</name>
</gene>
<reference evidence="1" key="1">
    <citation type="submission" date="2022-03" db="EMBL/GenBank/DDBJ databases">
        <authorList>
            <person name="Sayadi A."/>
        </authorList>
    </citation>
    <scope>NUCLEOTIDE SEQUENCE</scope>
</reference>
<dbReference type="OrthoDB" id="8193319at2759"/>
<evidence type="ECO:0000313" key="1">
    <source>
        <dbReference type="EMBL" id="CAH2012975.1"/>
    </source>
</evidence>
<dbReference type="Proteomes" id="UP001152888">
    <property type="component" value="Unassembled WGS sequence"/>
</dbReference>